<sequence length="138" mass="15284">MSNSLDSFLTRIGDVTIERVTPRGGSKPSETNMMTNEAATGANMNAEPQATNDESSDESSGETTDGEQEKKLDALQSEEIEEIRSEGSGDDMDLDETIDSQIGVRIDSDRQQHHQEEDDEEQVNILDTLPLEGWSKMY</sequence>
<dbReference type="OrthoDB" id="2020972at2759"/>
<keyword evidence="2" id="KW-0378">Hydrolase</keyword>
<dbReference type="STRING" id="67767.A0A0J7KHQ2"/>
<accession>A0A0J7KHQ2</accession>
<feature type="compositionally biased region" description="Polar residues" evidence="1">
    <location>
        <begin position="28"/>
        <end position="52"/>
    </location>
</feature>
<proteinExistence type="predicted"/>
<comment type="caution">
    <text evidence="2">The sequence shown here is derived from an EMBL/GenBank/DDBJ whole genome shotgun (WGS) entry which is preliminary data.</text>
</comment>
<keyword evidence="2" id="KW-0547">Nucleotide-binding</keyword>
<dbReference type="GO" id="GO:0004386">
    <property type="term" value="F:helicase activity"/>
    <property type="evidence" value="ECO:0007669"/>
    <property type="project" value="UniProtKB-KW"/>
</dbReference>
<dbReference type="EMBL" id="LBMM01007398">
    <property type="protein sequence ID" value="KMQ89764.1"/>
    <property type="molecule type" value="Genomic_DNA"/>
</dbReference>
<evidence type="ECO:0000313" key="3">
    <source>
        <dbReference type="Proteomes" id="UP000036403"/>
    </source>
</evidence>
<gene>
    <name evidence="2" type="ORF">RF55_10570</name>
</gene>
<dbReference type="Proteomes" id="UP000036403">
    <property type="component" value="Unassembled WGS sequence"/>
</dbReference>
<dbReference type="PaxDb" id="67767-A0A0J7KHQ2"/>
<dbReference type="AlphaFoldDB" id="A0A0J7KHQ2"/>
<feature type="region of interest" description="Disordered" evidence="1">
    <location>
        <begin position="1"/>
        <end position="123"/>
    </location>
</feature>
<keyword evidence="3" id="KW-1185">Reference proteome</keyword>
<organism evidence="2 3">
    <name type="scientific">Lasius niger</name>
    <name type="common">Black garden ant</name>
    <dbReference type="NCBI Taxonomy" id="67767"/>
    <lineage>
        <taxon>Eukaryota</taxon>
        <taxon>Metazoa</taxon>
        <taxon>Ecdysozoa</taxon>
        <taxon>Arthropoda</taxon>
        <taxon>Hexapoda</taxon>
        <taxon>Insecta</taxon>
        <taxon>Pterygota</taxon>
        <taxon>Neoptera</taxon>
        <taxon>Endopterygota</taxon>
        <taxon>Hymenoptera</taxon>
        <taxon>Apocrita</taxon>
        <taxon>Aculeata</taxon>
        <taxon>Formicoidea</taxon>
        <taxon>Formicidae</taxon>
        <taxon>Formicinae</taxon>
        <taxon>Lasius</taxon>
        <taxon>Lasius</taxon>
    </lineage>
</organism>
<evidence type="ECO:0000256" key="1">
    <source>
        <dbReference type="SAM" id="MobiDB-lite"/>
    </source>
</evidence>
<feature type="compositionally biased region" description="Acidic residues" evidence="1">
    <location>
        <begin position="54"/>
        <end position="66"/>
    </location>
</feature>
<reference evidence="2 3" key="1">
    <citation type="submission" date="2015-04" db="EMBL/GenBank/DDBJ databases">
        <title>Lasius niger genome sequencing.</title>
        <authorList>
            <person name="Konorov E.A."/>
            <person name="Nikitin M.A."/>
            <person name="Kirill M.V."/>
            <person name="Chang P."/>
        </authorList>
    </citation>
    <scope>NUCLEOTIDE SEQUENCE [LARGE SCALE GENOMIC DNA]</scope>
    <source>
        <tissue evidence="2">Whole</tissue>
    </source>
</reference>
<protein>
    <submittedName>
        <fullName evidence="2">Helicase arip4</fullName>
    </submittedName>
</protein>
<evidence type="ECO:0000313" key="2">
    <source>
        <dbReference type="EMBL" id="KMQ89764.1"/>
    </source>
</evidence>
<keyword evidence="2" id="KW-0347">Helicase</keyword>
<feature type="compositionally biased region" description="Acidic residues" evidence="1">
    <location>
        <begin position="88"/>
        <end position="98"/>
    </location>
</feature>
<feature type="compositionally biased region" description="Basic and acidic residues" evidence="1">
    <location>
        <begin position="106"/>
        <end position="116"/>
    </location>
</feature>
<name>A0A0J7KHQ2_LASNI</name>
<keyword evidence="2" id="KW-0067">ATP-binding</keyword>